<evidence type="ECO:0000256" key="11">
    <source>
        <dbReference type="ARBA" id="ARBA00022842"/>
    </source>
</evidence>
<evidence type="ECO:0000256" key="14">
    <source>
        <dbReference type="ARBA" id="ARBA00023288"/>
    </source>
</evidence>
<dbReference type="Proteomes" id="UP000638014">
    <property type="component" value="Unassembled WGS sequence"/>
</dbReference>
<dbReference type="InterPro" id="IPR003374">
    <property type="entry name" value="ApbE-like_sf"/>
</dbReference>
<dbReference type="InterPro" id="IPR024932">
    <property type="entry name" value="ApbE"/>
</dbReference>
<dbReference type="GO" id="GO:0016740">
    <property type="term" value="F:transferase activity"/>
    <property type="evidence" value="ECO:0007669"/>
    <property type="project" value="UniProtKB-UniRule"/>
</dbReference>
<evidence type="ECO:0000256" key="4">
    <source>
        <dbReference type="ARBA" id="ARBA00022475"/>
    </source>
</evidence>
<keyword evidence="7 18" id="KW-0808">Transferase</keyword>
<keyword evidence="5" id="KW-0997">Cell inner membrane</keyword>
<evidence type="ECO:0000256" key="15">
    <source>
        <dbReference type="ARBA" id="ARBA00031306"/>
    </source>
</evidence>
<comment type="catalytic activity">
    <reaction evidence="16 18">
        <text>L-threonyl-[protein] + FAD = FMN-L-threonyl-[protein] + AMP + H(+)</text>
        <dbReference type="Rhea" id="RHEA:36847"/>
        <dbReference type="Rhea" id="RHEA-COMP:11060"/>
        <dbReference type="Rhea" id="RHEA-COMP:11061"/>
        <dbReference type="ChEBI" id="CHEBI:15378"/>
        <dbReference type="ChEBI" id="CHEBI:30013"/>
        <dbReference type="ChEBI" id="CHEBI:57692"/>
        <dbReference type="ChEBI" id="CHEBI:74257"/>
        <dbReference type="ChEBI" id="CHEBI:456215"/>
        <dbReference type="EC" id="2.7.1.180"/>
    </reaction>
</comment>
<keyword evidence="12 20" id="KW-0472">Membrane</keyword>
<keyword evidence="4" id="KW-1003">Cell membrane</keyword>
<dbReference type="EMBL" id="JACXAF010000005">
    <property type="protein sequence ID" value="MBD1388833.1"/>
    <property type="molecule type" value="Genomic_DNA"/>
</dbReference>
<gene>
    <name evidence="21" type="ORF">IC617_05280</name>
</gene>
<evidence type="ECO:0000256" key="1">
    <source>
        <dbReference type="ARBA" id="ARBA00008282"/>
    </source>
</evidence>
<keyword evidence="20" id="KW-1133">Transmembrane helix</keyword>
<evidence type="ECO:0000256" key="12">
    <source>
        <dbReference type="ARBA" id="ARBA00023136"/>
    </source>
</evidence>
<dbReference type="Pfam" id="PF02424">
    <property type="entry name" value="ApbE"/>
    <property type="match status" value="1"/>
</dbReference>
<dbReference type="EC" id="2.7.1.180" evidence="2 18"/>
<dbReference type="Gene3D" id="3.10.520.10">
    <property type="entry name" value="ApbE-like domains"/>
    <property type="match status" value="1"/>
</dbReference>
<evidence type="ECO:0000313" key="22">
    <source>
        <dbReference type="Proteomes" id="UP000638014"/>
    </source>
</evidence>
<keyword evidence="6 18" id="KW-0285">Flavoprotein</keyword>
<protein>
    <recommendedName>
        <fullName evidence="3 18">FAD:protein FMN transferase</fullName>
        <ecNumber evidence="2 18">2.7.1.180</ecNumber>
    </recommendedName>
    <alternativeName>
        <fullName evidence="15 18">Flavin transferase</fullName>
    </alternativeName>
</protein>
<keyword evidence="20" id="KW-0812">Transmembrane</keyword>
<evidence type="ECO:0000313" key="21">
    <source>
        <dbReference type="EMBL" id="MBD1388833.1"/>
    </source>
</evidence>
<keyword evidence="14" id="KW-0449">Lipoprotein</keyword>
<comment type="similarity">
    <text evidence="1 18">Belongs to the ApbE family.</text>
</comment>
<dbReference type="GO" id="GO:0046872">
    <property type="term" value="F:metal ion binding"/>
    <property type="evidence" value="ECO:0007669"/>
    <property type="project" value="UniProtKB-UniRule"/>
</dbReference>
<dbReference type="PANTHER" id="PTHR30040">
    <property type="entry name" value="THIAMINE BIOSYNTHESIS LIPOPROTEIN APBE"/>
    <property type="match status" value="1"/>
</dbReference>
<dbReference type="FunFam" id="3.10.520.10:FF:000001">
    <property type="entry name" value="FAD:protein FMN transferase"/>
    <property type="match status" value="1"/>
</dbReference>
<keyword evidence="13" id="KW-0564">Palmitate</keyword>
<feature type="transmembrane region" description="Helical" evidence="20">
    <location>
        <begin position="7"/>
        <end position="24"/>
    </location>
</feature>
<evidence type="ECO:0000256" key="3">
    <source>
        <dbReference type="ARBA" id="ARBA00016337"/>
    </source>
</evidence>
<dbReference type="RefSeq" id="WP_191143934.1">
    <property type="nucleotide sequence ID" value="NZ_JACXAF010000005.1"/>
</dbReference>
<keyword evidence="22" id="KW-1185">Reference proteome</keyword>
<evidence type="ECO:0000256" key="13">
    <source>
        <dbReference type="ARBA" id="ARBA00023139"/>
    </source>
</evidence>
<comment type="subcellular location">
    <subcellularLocation>
        <location evidence="17">Cell inner membrane</location>
        <topology evidence="17">Lipid-anchor</topology>
        <orientation evidence="17">Periplasmic side</orientation>
    </subcellularLocation>
</comment>
<evidence type="ECO:0000256" key="6">
    <source>
        <dbReference type="ARBA" id="ARBA00022630"/>
    </source>
</evidence>
<keyword evidence="9" id="KW-0732">Signal</keyword>
<dbReference type="SUPFAM" id="SSF143631">
    <property type="entry name" value="ApbE-like"/>
    <property type="match status" value="1"/>
</dbReference>
<comment type="caution">
    <text evidence="21">The sequence shown here is derived from an EMBL/GenBank/DDBJ whole genome shotgun (WGS) entry which is preliminary data.</text>
</comment>
<keyword evidence="10 18" id="KW-0274">FAD</keyword>
<evidence type="ECO:0000256" key="17">
    <source>
        <dbReference type="ARBA" id="ARBA00060485"/>
    </source>
</evidence>
<evidence type="ECO:0000256" key="18">
    <source>
        <dbReference type="PIRNR" id="PIRNR006268"/>
    </source>
</evidence>
<dbReference type="GO" id="GO:0005886">
    <property type="term" value="C:plasma membrane"/>
    <property type="evidence" value="ECO:0007669"/>
    <property type="project" value="UniProtKB-SubCell"/>
</dbReference>
<dbReference type="AlphaFoldDB" id="A0A8J6UIQ3"/>
<evidence type="ECO:0000256" key="16">
    <source>
        <dbReference type="ARBA" id="ARBA00048540"/>
    </source>
</evidence>
<evidence type="ECO:0000256" key="8">
    <source>
        <dbReference type="ARBA" id="ARBA00022723"/>
    </source>
</evidence>
<name>A0A8J6UIQ3_9GAMM</name>
<comment type="cofactor">
    <cofactor evidence="19">
        <name>Mg(2+)</name>
        <dbReference type="ChEBI" id="CHEBI:18420"/>
    </cofactor>
    <cofactor evidence="19">
        <name>Mn(2+)</name>
        <dbReference type="ChEBI" id="CHEBI:29035"/>
    </cofactor>
    <text evidence="19">Magnesium. Can also use manganese.</text>
</comment>
<keyword evidence="8 18" id="KW-0479">Metal-binding</keyword>
<reference evidence="21" key="1">
    <citation type="submission" date="2020-09" db="EMBL/GenBank/DDBJ databases">
        <title>A novel bacterium of genus Neiella, isolated from South China Sea.</title>
        <authorList>
            <person name="Huang H."/>
            <person name="Mo K."/>
            <person name="Hu Y."/>
        </authorList>
    </citation>
    <scope>NUCLEOTIDE SEQUENCE</scope>
    <source>
        <strain evidence="21">HB171785</strain>
    </source>
</reference>
<evidence type="ECO:0000256" key="19">
    <source>
        <dbReference type="PIRSR" id="PIRSR006268-2"/>
    </source>
</evidence>
<evidence type="ECO:0000256" key="5">
    <source>
        <dbReference type="ARBA" id="ARBA00022519"/>
    </source>
</evidence>
<evidence type="ECO:0000256" key="10">
    <source>
        <dbReference type="ARBA" id="ARBA00022827"/>
    </source>
</evidence>
<evidence type="ECO:0000256" key="2">
    <source>
        <dbReference type="ARBA" id="ARBA00011955"/>
    </source>
</evidence>
<feature type="binding site" evidence="19">
    <location>
        <position position="293"/>
    </location>
    <ligand>
        <name>Mg(2+)</name>
        <dbReference type="ChEBI" id="CHEBI:18420"/>
    </ligand>
</feature>
<sequence length="342" mass="37844">MTKPQKLLWLALIGLAIFLFWWRLPASLEQVEIQGQTMGTYYVVKLVVTNADEIDADAIKLKIDERLIDLNRSMSTYDPESELSRFNQQSSTDAVVISNQLAFVLDEAIRLGELTDGALDVTVGPLVNLWGFGPEGRPEQVPSAEQISDARRRIGLDKIELSGGGLRKFNDDVYVDLSAIAKGYGVDEISDLVTRLGFDNSMVDIGGELRVKGHNRNRKSWRVAIEKPVTTERAVQQIVEVSNLGMATSGDYRNYFEQDGQRFSHTIDPASAKPIAHKLVSVTVLHPSSMTADGIATALMVMGDEQGLAWAESIELPVYMIIKTDDGFAAKYTQSMAQYLVQ</sequence>
<evidence type="ECO:0000256" key="9">
    <source>
        <dbReference type="ARBA" id="ARBA00022729"/>
    </source>
</evidence>
<organism evidence="21 22">
    <name type="scientific">Neiella litorisoli</name>
    <dbReference type="NCBI Taxonomy" id="2771431"/>
    <lineage>
        <taxon>Bacteria</taxon>
        <taxon>Pseudomonadati</taxon>
        <taxon>Pseudomonadota</taxon>
        <taxon>Gammaproteobacteria</taxon>
        <taxon>Alteromonadales</taxon>
        <taxon>Echinimonadaceae</taxon>
        <taxon>Neiella</taxon>
    </lineage>
</organism>
<feature type="binding site" evidence="19">
    <location>
        <position position="297"/>
    </location>
    <ligand>
        <name>Mg(2+)</name>
        <dbReference type="ChEBI" id="CHEBI:18420"/>
    </ligand>
</feature>
<accession>A0A8J6UIQ3</accession>
<dbReference type="PANTHER" id="PTHR30040:SF2">
    <property type="entry name" value="FAD:PROTEIN FMN TRANSFERASE"/>
    <property type="match status" value="1"/>
</dbReference>
<evidence type="ECO:0000256" key="20">
    <source>
        <dbReference type="SAM" id="Phobius"/>
    </source>
</evidence>
<feature type="binding site" evidence="19">
    <location>
        <position position="179"/>
    </location>
    <ligand>
        <name>Mg(2+)</name>
        <dbReference type="ChEBI" id="CHEBI:18420"/>
    </ligand>
</feature>
<dbReference type="PIRSF" id="PIRSF006268">
    <property type="entry name" value="ApbE"/>
    <property type="match status" value="1"/>
</dbReference>
<evidence type="ECO:0000256" key="7">
    <source>
        <dbReference type="ARBA" id="ARBA00022679"/>
    </source>
</evidence>
<proteinExistence type="inferred from homology"/>
<keyword evidence="11 18" id="KW-0460">Magnesium</keyword>